<dbReference type="Proteomes" id="UP000681340">
    <property type="component" value="Unassembled WGS sequence"/>
</dbReference>
<dbReference type="AlphaFoldDB" id="A0A919VUA8"/>
<dbReference type="EMBL" id="BOQL01000080">
    <property type="protein sequence ID" value="GIM79194.1"/>
    <property type="molecule type" value="Genomic_DNA"/>
</dbReference>
<feature type="transmembrane region" description="Helical" evidence="1">
    <location>
        <begin position="61"/>
        <end position="81"/>
    </location>
</feature>
<sequence length="173" mass="18052">MSAVGNAGASPGRPVARDEAPGRWSSFGGGLRLLAGWFSVAIAILNLLVDLDHAPDRAYLLFHAMLLAGGSLLISLSWSAAGAGPVSCAAGAALLAGGMLFSALPVIDAVCCMTTYPVRHGYPFTFLARNDGGSWHVDHWHLLADLLFWAYAGLVLLVLSALARRATRARAPG</sequence>
<reference evidence="2" key="1">
    <citation type="submission" date="2021-03" db="EMBL/GenBank/DDBJ databases">
        <title>Whole genome shotgun sequence of Actinoplanes auranticolor NBRC 12245.</title>
        <authorList>
            <person name="Komaki H."/>
            <person name="Tamura T."/>
        </authorList>
    </citation>
    <scope>NUCLEOTIDE SEQUENCE</scope>
    <source>
        <strain evidence="2">NBRC 12245</strain>
    </source>
</reference>
<dbReference type="RefSeq" id="WP_212994247.1">
    <property type="nucleotide sequence ID" value="NZ_BAABEA010000002.1"/>
</dbReference>
<comment type="caution">
    <text evidence="2">The sequence shown here is derived from an EMBL/GenBank/DDBJ whole genome shotgun (WGS) entry which is preliminary data.</text>
</comment>
<feature type="transmembrane region" description="Helical" evidence="1">
    <location>
        <begin position="31"/>
        <end position="49"/>
    </location>
</feature>
<protein>
    <submittedName>
        <fullName evidence="2">Uncharacterized protein</fullName>
    </submittedName>
</protein>
<keyword evidence="1" id="KW-0472">Membrane</keyword>
<keyword evidence="1" id="KW-0812">Transmembrane</keyword>
<evidence type="ECO:0000313" key="2">
    <source>
        <dbReference type="EMBL" id="GIM79194.1"/>
    </source>
</evidence>
<feature type="transmembrane region" description="Helical" evidence="1">
    <location>
        <begin position="146"/>
        <end position="163"/>
    </location>
</feature>
<proteinExistence type="predicted"/>
<keyword evidence="1" id="KW-1133">Transmembrane helix</keyword>
<evidence type="ECO:0000313" key="3">
    <source>
        <dbReference type="Proteomes" id="UP000681340"/>
    </source>
</evidence>
<accession>A0A919VUA8</accession>
<organism evidence="2 3">
    <name type="scientific">Actinoplanes auranticolor</name>
    <dbReference type="NCBI Taxonomy" id="47988"/>
    <lineage>
        <taxon>Bacteria</taxon>
        <taxon>Bacillati</taxon>
        <taxon>Actinomycetota</taxon>
        <taxon>Actinomycetes</taxon>
        <taxon>Micromonosporales</taxon>
        <taxon>Micromonosporaceae</taxon>
        <taxon>Actinoplanes</taxon>
    </lineage>
</organism>
<name>A0A919VUA8_9ACTN</name>
<evidence type="ECO:0000256" key="1">
    <source>
        <dbReference type="SAM" id="Phobius"/>
    </source>
</evidence>
<gene>
    <name evidence="2" type="ORF">Aau02nite_84550</name>
</gene>
<keyword evidence="3" id="KW-1185">Reference proteome</keyword>
<feature type="transmembrane region" description="Helical" evidence="1">
    <location>
        <begin position="93"/>
        <end position="116"/>
    </location>
</feature>